<evidence type="ECO:0000313" key="1">
    <source>
        <dbReference type="EMBL" id="ACU23908.1"/>
    </source>
</evidence>
<name>C6TLW6_SOYBN</name>
<sequence length="104" mass="11835">MHVTYQYVNMILVLPYSSFANINCKDEFTYDLLFASCSELFYSDCGKCSVTTRKGQIDICLPRNSRAVLMLMTSSFYLLMKIRSQSKGKVCLTKQQAYSLQLAG</sequence>
<dbReference type="AlphaFoldDB" id="C6TLW6"/>
<accession>C6TLW6</accession>
<reference evidence="1" key="1">
    <citation type="submission" date="2009-08" db="EMBL/GenBank/DDBJ databases">
        <authorList>
            <person name="Cheung F."/>
            <person name="Xiao Y."/>
            <person name="Chan A."/>
            <person name="Moskal W."/>
            <person name="Town C.D."/>
        </authorList>
    </citation>
    <scope>NUCLEOTIDE SEQUENCE</scope>
</reference>
<dbReference type="EMBL" id="BT098713">
    <property type="protein sequence ID" value="ACU23908.1"/>
    <property type="molecule type" value="mRNA"/>
</dbReference>
<protein>
    <submittedName>
        <fullName evidence="1">Uncharacterized protein</fullName>
    </submittedName>
</protein>
<proteinExistence type="evidence at transcript level"/>
<organism evidence="1">
    <name type="scientific">Glycine max</name>
    <name type="common">Soybean</name>
    <name type="synonym">Glycine hispida</name>
    <dbReference type="NCBI Taxonomy" id="3847"/>
    <lineage>
        <taxon>Eukaryota</taxon>
        <taxon>Viridiplantae</taxon>
        <taxon>Streptophyta</taxon>
        <taxon>Embryophyta</taxon>
        <taxon>Tracheophyta</taxon>
        <taxon>Spermatophyta</taxon>
        <taxon>Magnoliopsida</taxon>
        <taxon>eudicotyledons</taxon>
        <taxon>Gunneridae</taxon>
        <taxon>Pentapetalae</taxon>
        <taxon>rosids</taxon>
        <taxon>fabids</taxon>
        <taxon>Fabales</taxon>
        <taxon>Fabaceae</taxon>
        <taxon>Papilionoideae</taxon>
        <taxon>50 kb inversion clade</taxon>
        <taxon>NPAAA clade</taxon>
        <taxon>indigoferoid/millettioid clade</taxon>
        <taxon>Phaseoleae</taxon>
        <taxon>Glycine</taxon>
        <taxon>Glycine subgen. Soja</taxon>
    </lineage>
</organism>